<name>A0A6L2L5X1_TANCI</name>
<dbReference type="AlphaFoldDB" id="A0A6L2L5X1"/>
<keyword evidence="1" id="KW-0808">Transferase</keyword>
<gene>
    <name evidence="1" type="ORF">Tci_029201</name>
</gene>
<organism evidence="1">
    <name type="scientific">Tanacetum cinerariifolium</name>
    <name type="common">Dalmatian daisy</name>
    <name type="synonym">Chrysanthemum cinerariifolium</name>
    <dbReference type="NCBI Taxonomy" id="118510"/>
    <lineage>
        <taxon>Eukaryota</taxon>
        <taxon>Viridiplantae</taxon>
        <taxon>Streptophyta</taxon>
        <taxon>Embryophyta</taxon>
        <taxon>Tracheophyta</taxon>
        <taxon>Spermatophyta</taxon>
        <taxon>Magnoliopsida</taxon>
        <taxon>eudicotyledons</taxon>
        <taxon>Gunneridae</taxon>
        <taxon>Pentapetalae</taxon>
        <taxon>asterids</taxon>
        <taxon>campanulids</taxon>
        <taxon>Asterales</taxon>
        <taxon>Asteraceae</taxon>
        <taxon>Asteroideae</taxon>
        <taxon>Anthemideae</taxon>
        <taxon>Anthemidinae</taxon>
        <taxon>Tanacetum</taxon>
    </lineage>
</organism>
<comment type="caution">
    <text evidence="1">The sequence shown here is derived from an EMBL/GenBank/DDBJ whole genome shotgun (WGS) entry which is preliminary data.</text>
</comment>
<accession>A0A6L2L5X1</accession>
<keyword evidence="1" id="KW-0418">Kinase</keyword>
<dbReference type="GO" id="GO:0016301">
    <property type="term" value="F:kinase activity"/>
    <property type="evidence" value="ECO:0007669"/>
    <property type="project" value="UniProtKB-KW"/>
</dbReference>
<reference evidence="1" key="1">
    <citation type="journal article" date="2019" name="Sci. Rep.">
        <title>Draft genome of Tanacetum cinerariifolium, the natural source of mosquito coil.</title>
        <authorList>
            <person name="Yamashiro T."/>
            <person name="Shiraishi A."/>
            <person name="Satake H."/>
            <person name="Nakayama K."/>
        </authorList>
    </citation>
    <scope>NUCLEOTIDE SEQUENCE</scope>
</reference>
<keyword evidence="1" id="KW-0675">Receptor</keyword>
<sequence>MLSVNTPCLGLKQSRTIPRKVDMVVNFDLPVKRDSLDEPDIDLYLLRLLEKVVPTDYVALGNPTKNLDDYLVINLQVFPFGDERFNRTGILGLGFSLSNQTFKPPAAFGTYFFIGENYGFLTDCDCCWTICFSSKKGELKEPPMRASLLHYGMQIMKVVPSLS</sequence>
<proteinExistence type="predicted"/>
<protein>
    <submittedName>
        <fullName evidence="1">Probable leucine-rich repeat receptor-like protein kinase At5g49770</fullName>
    </submittedName>
</protein>
<evidence type="ECO:0000313" key="1">
    <source>
        <dbReference type="EMBL" id="GEU57223.1"/>
    </source>
</evidence>
<dbReference type="EMBL" id="BKCJ010003794">
    <property type="protein sequence ID" value="GEU57223.1"/>
    <property type="molecule type" value="Genomic_DNA"/>
</dbReference>